<sequence>MKKSLALKKLILISLRTVSIFLVFICSCEKDTGGDQPEIETETGISLYGPNITPHQLVLLKLHKKSASIKGKIADKTLEIKILNDSTAFFLAPDLPLGKQTLSTDLGNLAITVKTPNVMTEKQVFDGVEANLSMLDKVPTITDEKKKALKVFRDNVKKLYNSLTDEQKAEALAVYSANRESIVNAGGGIESMQVNTAQHADVEIRNVARNISKDFNNSIPTNPVYSVNQSELTIISRECGARFPGDVEQQMACSVIPLNHQYIGLERPLIEFIGFSTMTGFAIWLSPVTLGVSTIAGSIAVTVAVYILFTELSPYIAIAYDNTSKFLSEQWILAKEKVQIPKQNINTEGSYSLQNYYQQRTISKDDIFTGELGIFMSMKARIKDLLIPLKEIFGVMPDYINKESFIQSENIEWTVSEISSPNVTVTEIKENRLNFQLKNIKEEDFNYKLHANYRGQRHEVKVDAFIRNGYNDDYTVMFAKTYNPDYSKITSFEAFKEGDFVSVYSNLIYQYKVLYKGTPVTNLSTPSLHNIRQVQFADAPSSSQDIYMDDYGLEFFDELNRRNVKLFFKIKISNEAYDRIAGKTLSVSNSLYHNGKSLKFAFNPNGKLIIDLPGEDFTRETSWNFVVHSPFDYVSCPNGSEVIKESIGAVQINLTSVDVPPFIILYRDGSYGGSGSSPCGDGFRVY</sequence>
<name>A0ABW5KN95_9SPHI</name>
<reference evidence="2" key="1">
    <citation type="journal article" date="2019" name="Int. J. Syst. Evol. Microbiol.">
        <title>The Global Catalogue of Microorganisms (GCM) 10K type strain sequencing project: providing services to taxonomists for standard genome sequencing and annotation.</title>
        <authorList>
            <consortium name="The Broad Institute Genomics Platform"/>
            <consortium name="The Broad Institute Genome Sequencing Center for Infectious Disease"/>
            <person name="Wu L."/>
            <person name="Ma J."/>
        </authorList>
    </citation>
    <scope>NUCLEOTIDE SEQUENCE [LARGE SCALE GENOMIC DNA]</scope>
    <source>
        <strain evidence="2">KCTC 42662</strain>
    </source>
</reference>
<proteinExistence type="predicted"/>
<evidence type="ECO:0000313" key="2">
    <source>
        <dbReference type="Proteomes" id="UP001597545"/>
    </source>
</evidence>
<accession>A0ABW5KN95</accession>
<organism evidence="1 2">
    <name type="scientific">Sphingobacterium suaedae</name>
    <dbReference type="NCBI Taxonomy" id="1686402"/>
    <lineage>
        <taxon>Bacteria</taxon>
        <taxon>Pseudomonadati</taxon>
        <taxon>Bacteroidota</taxon>
        <taxon>Sphingobacteriia</taxon>
        <taxon>Sphingobacteriales</taxon>
        <taxon>Sphingobacteriaceae</taxon>
        <taxon>Sphingobacterium</taxon>
    </lineage>
</organism>
<evidence type="ECO:0008006" key="3">
    <source>
        <dbReference type="Google" id="ProtNLM"/>
    </source>
</evidence>
<dbReference type="EMBL" id="JBHULR010000015">
    <property type="protein sequence ID" value="MFD2549220.1"/>
    <property type="molecule type" value="Genomic_DNA"/>
</dbReference>
<keyword evidence="2" id="KW-1185">Reference proteome</keyword>
<gene>
    <name evidence="1" type="ORF">ACFSR5_16350</name>
</gene>
<dbReference type="Proteomes" id="UP001597545">
    <property type="component" value="Unassembled WGS sequence"/>
</dbReference>
<dbReference type="PROSITE" id="PS51257">
    <property type="entry name" value="PROKAR_LIPOPROTEIN"/>
    <property type="match status" value="1"/>
</dbReference>
<evidence type="ECO:0000313" key="1">
    <source>
        <dbReference type="EMBL" id="MFD2549220.1"/>
    </source>
</evidence>
<comment type="caution">
    <text evidence="1">The sequence shown here is derived from an EMBL/GenBank/DDBJ whole genome shotgun (WGS) entry which is preliminary data.</text>
</comment>
<protein>
    <recommendedName>
        <fullName evidence="3">DUF4369 domain-containing protein</fullName>
    </recommendedName>
</protein>
<dbReference type="RefSeq" id="WP_380905538.1">
    <property type="nucleotide sequence ID" value="NZ_JBHUEG010000012.1"/>
</dbReference>